<dbReference type="SUPFAM" id="SSF161098">
    <property type="entry name" value="MetI-like"/>
    <property type="match status" value="1"/>
</dbReference>
<dbReference type="GO" id="GO:0055085">
    <property type="term" value="P:transmembrane transport"/>
    <property type="evidence" value="ECO:0007669"/>
    <property type="project" value="InterPro"/>
</dbReference>
<evidence type="ECO:0000256" key="1">
    <source>
        <dbReference type="ARBA" id="ARBA00004651"/>
    </source>
</evidence>
<feature type="transmembrane region" description="Helical" evidence="7">
    <location>
        <begin position="80"/>
        <end position="103"/>
    </location>
</feature>
<dbReference type="Gene3D" id="1.10.3720.10">
    <property type="entry name" value="MetI-like"/>
    <property type="match status" value="1"/>
</dbReference>
<evidence type="ECO:0000256" key="4">
    <source>
        <dbReference type="ARBA" id="ARBA00022692"/>
    </source>
</evidence>
<comment type="caution">
    <text evidence="9">The sequence shown here is derived from an EMBL/GenBank/DDBJ whole genome shotgun (WGS) entry which is preliminary data.</text>
</comment>
<evidence type="ECO:0000259" key="8">
    <source>
        <dbReference type="PROSITE" id="PS50928"/>
    </source>
</evidence>
<keyword evidence="4 7" id="KW-0812">Transmembrane</keyword>
<dbReference type="InterPro" id="IPR000515">
    <property type="entry name" value="MetI-like"/>
</dbReference>
<keyword evidence="10" id="KW-1185">Reference proteome</keyword>
<evidence type="ECO:0000256" key="6">
    <source>
        <dbReference type="ARBA" id="ARBA00023136"/>
    </source>
</evidence>
<evidence type="ECO:0000313" key="9">
    <source>
        <dbReference type="EMBL" id="RKL66825.1"/>
    </source>
</evidence>
<dbReference type="InterPro" id="IPR035906">
    <property type="entry name" value="MetI-like_sf"/>
</dbReference>
<name>A0A3A9KGS6_9BACI</name>
<feature type="domain" description="ABC transmembrane type-1" evidence="8">
    <location>
        <begin position="80"/>
        <end position="270"/>
    </location>
</feature>
<feature type="transmembrane region" description="Helical" evidence="7">
    <location>
        <begin position="191"/>
        <end position="216"/>
    </location>
</feature>
<feature type="transmembrane region" description="Helical" evidence="7">
    <location>
        <begin position="20"/>
        <end position="40"/>
    </location>
</feature>
<sequence>MKQNKNEEIGIKKFSLSKLLVYTMLIGISLVSLFPFYWMFVMATNSNNMINKTPPVVIPGPFFKENFEKVLDSIPFFGSMLNSLIVASSVTLGVIVLCSLAGFAFAKLEFPGRNILFLFILGTMMIPPQLGLIPQYFIITELGWLSQLKAVIIPGLMNAFGIFWMRQYIASGVHDEIIEAARIDGCSNFRIYWNIVIPMVLPAFATLGIIVFMTIWGDYMWPLVVLQDQSMHTIQVALRSLMDDRVRDYGMILSGTFWATVPLIIVFLLFNRLFIKSITDGAVKS</sequence>
<reference evidence="9 10" key="1">
    <citation type="submission" date="2017-10" db="EMBL/GenBank/DDBJ databases">
        <title>Bacillus sp. nov., a halophilic bacterium isolated from a Keqin Lake.</title>
        <authorList>
            <person name="Wang H."/>
        </authorList>
    </citation>
    <scope>NUCLEOTIDE SEQUENCE [LARGE SCALE GENOMIC DNA]</scope>
    <source>
        <strain evidence="9 10">KCTC 13187</strain>
    </source>
</reference>
<dbReference type="PANTHER" id="PTHR43744">
    <property type="entry name" value="ABC TRANSPORTER PERMEASE PROTEIN MG189-RELATED-RELATED"/>
    <property type="match status" value="1"/>
</dbReference>
<evidence type="ECO:0000313" key="10">
    <source>
        <dbReference type="Proteomes" id="UP000281498"/>
    </source>
</evidence>
<evidence type="ECO:0000256" key="2">
    <source>
        <dbReference type="ARBA" id="ARBA00022448"/>
    </source>
</evidence>
<comment type="subcellular location">
    <subcellularLocation>
        <location evidence="1 7">Cell membrane</location>
        <topology evidence="1 7">Multi-pass membrane protein</topology>
    </subcellularLocation>
</comment>
<dbReference type="OrthoDB" id="9771544at2"/>
<protein>
    <submittedName>
        <fullName evidence="9">Sugar ABC transporter permease</fullName>
    </submittedName>
</protein>
<evidence type="ECO:0000256" key="3">
    <source>
        <dbReference type="ARBA" id="ARBA00022475"/>
    </source>
</evidence>
<dbReference type="Pfam" id="PF00528">
    <property type="entry name" value="BPD_transp_1"/>
    <property type="match status" value="1"/>
</dbReference>
<evidence type="ECO:0000256" key="7">
    <source>
        <dbReference type="RuleBase" id="RU363032"/>
    </source>
</evidence>
<keyword evidence="5 7" id="KW-1133">Transmembrane helix</keyword>
<keyword evidence="3" id="KW-1003">Cell membrane</keyword>
<gene>
    <name evidence="9" type="ORF">CR203_13400</name>
</gene>
<feature type="transmembrane region" description="Helical" evidence="7">
    <location>
        <begin position="144"/>
        <end position="164"/>
    </location>
</feature>
<dbReference type="PANTHER" id="PTHR43744:SF12">
    <property type="entry name" value="ABC TRANSPORTER PERMEASE PROTEIN MG189-RELATED"/>
    <property type="match status" value="1"/>
</dbReference>
<feature type="transmembrane region" description="Helical" evidence="7">
    <location>
        <begin position="115"/>
        <end position="138"/>
    </location>
</feature>
<dbReference type="GO" id="GO:0005886">
    <property type="term" value="C:plasma membrane"/>
    <property type="evidence" value="ECO:0007669"/>
    <property type="project" value="UniProtKB-SubCell"/>
</dbReference>
<keyword evidence="2 7" id="KW-0813">Transport</keyword>
<dbReference type="EMBL" id="PDOE01000005">
    <property type="protein sequence ID" value="RKL66825.1"/>
    <property type="molecule type" value="Genomic_DNA"/>
</dbReference>
<dbReference type="Proteomes" id="UP000281498">
    <property type="component" value="Unassembled WGS sequence"/>
</dbReference>
<accession>A0A3A9KGS6</accession>
<dbReference type="CDD" id="cd06261">
    <property type="entry name" value="TM_PBP2"/>
    <property type="match status" value="1"/>
</dbReference>
<proteinExistence type="inferred from homology"/>
<keyword evidence="6 7" id="KW-0472">Membrane</keyword>
<organism evidence="9 10">
    <name type="scientific">Salipaludibacillus neizhouensis</name>
    <dbReference type="NCBI Taxonomy" id="885475"/>
    <lineage>
        <taxon>Bacteria</taxon>
        <taxon>Bacillati</taxon>
        <taxon>Bacillota</taxon>
        <taxon>Bacilli</taxon>
        <taxon>Bacillales</taxon>
        <taxon>Bacillaceae</taxon>
    </lineage>
</organism>
<evidence type="ECO:0000256" key="5">
    <source>
        <dbReference type="ARBA" id="ARBA00022989"/>
    </source>
</evidence>
<dbReference type="AlphaFoldDB" id="A0A3A9KGS6"/>
<feature type="transmembrane region" description="Helical" evidence="7">
    <location>
        <begin position="249"/>
        <end position="270"/>
    </location>
</feature>
<dbReference type="RefSeq" id="WP_110934755.1">
    <property type="nucleotide sequence ID" value="NZ_KZ614146.1"/>
</dbReference>
<dbReference type="PROSITE" id="PS50928">
    <property type="entry name" value="ABC_TM1"/>
    <property type="match status" value="1"/>
</dbReference>
<comment type="similarity">
    <text evidence="7">Belongs to the binding-protein-dependent transport system permease family.</text>
</comment>